<keyword evidence="7" id="KW-1185">Reference proteome</keyword>
<feature type="region of interest" description="Disordered" evidence="4">
    <location>
        <begin position="1"/>
        <end position="20"/>
    </location>
</feature>
<evidence type="ECO:0000313" key="6">
    <source>
        <dbReference type="EMBL" id="KEZ76089.1"/>
    </source>
</evidence>
<dbReference type="PATRIC" id="fig|1304275.5.peg.3437"/>
<comment type="caution">
    <text evidence="6">The sequence shown here is derived from an EMBL/GenBank/DDBJ whole genome shotgun (WGS) entry which is preliminary data.</text>
</comment>
<proteinExistence type="predicted"/>
<dbReference type="InterPro" id="IPR018060">
    <property type="entry name" value="HTH_AraC"/>
</dbReference>
<evidence type="ECO:0000313" key="7">
    <source>
        <dbReference type="Proteomes" id="UP000028302"/>
    </source>
</evidence>
<gene>
    <name evidence="6" type="ORF">C41B8_16784</name>
</gene>
<dbReference type="AlphaFoldDB" id="A0A084IHA5"/>
<dbReference type="Proteomes" id="UP000028302">
    <property type="component" value="Unassembled WGS sequence"/>
</dbReference>
<evidence type="ECO:0000256" key="4">
    <source>
        <dbReference type="SAM" id="MobiDB-lite"/>
    </source>
</evidence>
<dbReference type="InterPro" id="IPR020449">
    <property type="entry name" value="Tscrpt_reg_AraC-type_HTH"/>
</dbReference>
<dbReference type="InterPro" id="IPR029062">
    <property type="entry name" value="Class_I_gatase-like"/>
</dbReference>
<keyword evidence="3" id="KW-0804">Transcription</keyword>
<keyword evidence="1" id="KW-0805">Transcription regulation</keyword>
<dbReference type="eggNOG" id="COG4977">
    <property type="taxonomic scope" value="Bacteria"/>
</dbReference>
<dbReference type="PANTHER" id="PTHR43130">
    <property type="entry name" value="ARAC-FAMILY TRANSCRIPTIONAL REGULATOR"/>
    <property type="match status" value="1"/>
</dbReference>
<dbReference type="GO" id="GO:0043565">
    <property type="term" value="F:sequence-specific DNA binding"/>
    <property type="evidence" value="ECO:0007669"/>
    <property type="project" value="InterPro"/>
</dbReference>
<dbReference type="STRING" id="1304275.C41B8_16784"/>
<feature type="domain" description="HTH araC/xylS-type" evidence="5">
    <location>
        <begin position="237"/>
        <end position="335"/>
    </location>
</feature>
<dbReference type="Pfam" id="PF12833">
    <property type="entry name" value="HTH_18"/>
    <property type="match status" value="1"/>
</dbReference>
<dbReference type="SUPFAM" id="SSF52317">
    <property type="entry name" value="Class I glutamine amidotransferase-like"/>
    <property type="match status" value="1"/>
</dbReference>
<dbReference type="SUPFAM" id="SSF46689">
    <property type="entry name" value="Homeodomain-like"/>
    <property type="match status" value="2"/>
</dbReference>
<sequence length="335" mass="36323">MTATTLPTNWPGAIARKPQPEAARPSTTIYLLVDGFSMMAFVAATEPLRIANRIAGETLYRWQLVSASGAEVTASNGMRVLVDARLDEITGSVRLAVCSGFLDESSPSRAVLTRLRALDGAGAVLGGIDTGCFALAEAGLLDGQTVTLHWESLPAFRERYPLVHAVESLYEIGSRRFSCAGGMAATDMALAELAREHGPDLADAVAEQLIHDRARDPASRQRLSIVKRLGIHNAALVRAIALMETHLEPPLSLAVLAQRVGRSPRQLQRLFETELHTTPKAWYRDLRLDHARSLVEATDRPLAEIALAAGFSSATAFSRAFRNRFGQAPSGLRRH</sequence>
<keyword evidence="2" id="KW-0238">DNA-binding</keyword>
<dbReference type="RefSeq" id="WP_084189160.1">
    <property type="nucleotide sequence ID" value="NZ_APNK01000040.1"/>
</dbReference>
<accession>A0A084IHA5</accession>
<dbReference type="EMBL" id="APNK01000040">
    <property type="protein sequence ID" value="KEZ76089.1"/>
    <property type="molecule type" value="Genomic_DNA"/>
</dbReference>
<dbReference type="PRINTS" id="PR00032">
    <property type="entry name" value="HTHARAC"/>
</dbReference>
<dbReference type="GO" id="GO:0003700">
    <property type="term" value="F:DNA-binding transcription factor activity"/>
    <property type="evidence" value="ECO:0007669"/>
    <property type="project" value="InterPro"/>
</dbReference>
<dbReference type="PROSITE" id="PS00041">
    <property type="entry name" value="HTH_ARAC_FAMILY_1"/>
    <property type="match status" value="1"/>
</dbReference>
<evidence type="ECO:0000256" key="1">
    <source>
        <dbReference type="ARBA" id="ARBA00023015"/>
    </source>
</evidence>
<protein>
    <submittedName>
        <fullName evidence="6">Transcriptional regulator</fullName>
    </submittedName>
</protein>
<dbReference type="InterPro" id="IPR009057">
    <property type="entry name" value="Homeodomain-like_sf"/>
</dbReference>
<dbReference type="SMART" id="SM00342">
    <property type="entry name" value="HTH_ARAC"/>
    <property type="match status" value="1"/>
</dbReference>
<evidence type="ECO:0000256" key="3">
    <source>
        <dbReference type="ARBA" id="ARBA00023163"/>
    </source>
</evidence>
<dbReference type="PANTHER" id="PTHR43130:SF3">
    <property type="entry name" value="HTH-TYPE TRANSCRIPTIONAL REGULATOR RV1931C"/>
    <property type="match status" value="1"/>
</dbReference>
<organism evidence="6 7">
    <name type="scientific">Salinisphaera hydrothermalis (strain C41B8)</name>
    <dbReference type="NCBI Taxonomy" id="1304275"/>
    <lineage>
        <taxon>Bacteria</taxon>
        <taxon>Pseudomonadati</taxon>
        <taxon>Pseudomonadota</taxon>
        <taxon>Gammaproteobacteria</taxon>
        <taxon>Salinisphaerales</taxon>
        <taxon>Salinisphaeraceae</taxon>
        <taxon>Salinisphaera</taxon>
    </lineage>
</organism>
<dbReference type="Gene3D" id="3.40.50.880">
    <property type="match status" value="1"/>
</dbReference>
<dbReference type="InterPro" id="IPR052158">
    <property type="entry name" value="INH-QAR"/>
</dbReference>
<evidence type="ECO:0000259" key="5">
    <source>
        <dbReference type="PROSITE" id="PS01124"/>
    </source>
</evidence>
<evidence type="ECO:0000256" key="2">
    <source>
        <dbReference type="ARBA" id="ARBA00023125"/>
    </source>
</evidence>
<dbReference type="InterPro" id="IPR018062">
    <property type="entry name" value="HTH_AraC-typ_CS"/>
</dbReference>
<dbReference type="CDD" id="cd03136">
    <property type="entry name" value="GATase1_AraC_ArgR_like"/>
    <property type="match status" value="1"/>
</dbReference>
<dbReference type="OrthoDB" id="9803764at2"/>
<reference evidence="6 7" key="1">
    <citation type="submission" date="2013-03" db="EMBL/GenBank/DDBJ databases">
        <title>Salinisphaera hydrothermalis C41B8 Genome Sequencing.</title>
        <authorList>
            <person name="Li C."/>
            <person name="Lai Q."/>
            <person name="Shao Z."/>
        </authorList>
    </citation>
    <scope>NUCLEOTIDE SEQUENCE [LARGE SCALE GENOMIC DNA]</scope>
    <source>
        <strain evidence="6 7">C41B8</strain>
    </source>
</reference>
<name>A0A084IHA5_SALHC</name>
<dbReference type="Gene3D" id="1.10.10.60">
    <property type="entry name" value="Homeodomain-like"/>
    <property type="match status" value="1"/>
</dbReference>
<dbReference type="PROSITE" id="PS01124">
    <property type="entry name" value="HTH_ARAC_FAMILY_2"/>
    <property type="match status" value="1"/>
</dbReference>